<proteinExistence type="predicted"/>
<keyword evidence="6" id="KW-0472">Membrane</keyword>
<dbReference type="PANTHER" id="PTHR46481:SF10">
    <property type="entry name" value="ZINC FINGER BED DOMAIN-CONTAINING PROTEIN 39"/>
    <property type="match status" value="1"/>
</dbReference>
<keyword evidence="6" id="KW-0812">Transmembrane</keyword>
<organism evidence="7">
    <name type="scientific">Amphimedon queenslandica</name>
    <name type="common">Sponge</name>
    <dbReference type="NCBI Taxonomy" id="400682"/>
    <lineage>
        <taxon>Eukaryota</taxon>
        <taxon>Metazoa</taxon>
        <taxon>Porifera</taxon>
        <taxon>Demospongiae</taxon>
        <taxon>Heteroscleromorpha</taxon>
        <taxon>Haplosclerida</taxon>
        <taxon>Niphatidae</taxon>
        <taxon>Amphimedon</taxon>
    </lineage>
</organism>
<dbReference type="InterPro" id="IPR012337">
    <property type="entry name" value="RNaseH-like_sf"/>
</dbReference>
<dbReference type="SUPFAM" id="SSF53098">
    <property type="entry name" value="Ribonuclease H-like"/>
    <property type="match status" value="1"/>
</dbReference>
<reference evidence="7" key="1">
    <citation type="submission" date="2017-05" db="UniProtKB">
        <authorList>
            <consortium name="EnsemblMetazoa"/>
        </authorList>
    </citation>
    <scope>IDENTIFICATION</scope>
</reference>
<evidence type="ECO:0008006" key="8">
    <source>
        <dbReference type="Google" id="ProtNLM"/>
    </source>
</evidence>
<keyword evidence="3" id="KW-0863">Zinc-finger</keyword>
<name>A0A1X7UYI8_AMPQE</name>
<dbReference type="EnsemblMetazoa" id="Aqu2.1.32838_001">
    <property type="protein sequence ID" value="Aqu2.1.32838_001"/>
    <property type="gene ID" value="Aqu2.1.32838"/>
</dbReference>
<dbReference type="AlphaFoldDB" id="A0A1X7UYI8"/>
<keyword evidence="6" id="KW-1133">Transmembrane helix</keyword>
<keyword evidence="4" id="KW-0862">Zinc</keyword>
<evidence type="ECO:0000256" key="1">
    <source>
        <dbReference type="ARBA" id="ARBA00004123"/>
    </source>
</evidence>
<dbReference type="OMA" id="MLEGWEI"/>
<evidence type="ECO:0000256" key="3">
    <source>
        <dbReference type="ARBA" id="ARBA00022771"/>
    </source>
</evidence>
<dbReference type="OrthoDB" id="10057873at2759"/>
<dbReference type="InParanoid" id="A0A1X7UYI8"/>
<dbReference type="STRING" id="400682.A0A1X7UYI8"/>
<evidence type="ECO:0000256" key="2">
    <source>
        <dbReference type="ARBA" id="ARBA00022723"/>
    </source>
</evidence>
<feature type="transmembrane region" description="Helical" evidence="6">
    <location>
        <begin position="32"/>
        <end position="55"/>
    </location>
</feature>
<comment type="subcellular location">
    <subcellularLocation>
        <location evidence="1">Nucleus</location>
    </subcellularLocation>
</comment>
<keyword evidence="2" id="KW-0479">Metal-binding</keyword>
<evidence type="ECO:0000256" key="6">
    <source>
        <dbReference type="SAM" id="Phobius"/>
    </source>
</evidence>
<keyword evidence="5" id="KW-0539">Nucleus</keyword>
<dbReference type="GO" id="GO:0008270">
    <property type="term" value="F:zinc ion binding"/>
    <property type="evidence" value="ECO:0007669"/>
    <property type="project" value="UniProtKB-KW"/>
</dbReference>
<evidence type="ECO:0000256" key="5">
    <source>
        <dbReference type="ARBA" id="ARBA00023242"/>
    </source>
</evidence>
<dbReference type="GO" id="GO:0005634">
    <property type="term" value="C:nucleus"/>
    <property type="evidence" value="ECO:0007669"/>
    <property type="project" value="UniProtKB-SubCell"/>
</dbReference>
<dbReference type="PANTHER" id="PTHR46481">
    <property type="entry name" value="ZINC FINGER BED DOMAIN-CONTAINING PROTEIN 4"/>
    <property type="match status" value="1"/>
</dbReference>
<accession>A0A1X7UYI8</accession>
<evidence type="ECO:0000256" key="4">
    <source>
        <dbReference type="ARBA" id="ARBA00022833"/>
    </source>
</evidence>
<evidence type="ECO:0000313" key="7">
    <source>
        <dbReference type="EnsemblMetazoa" id="Aqu2.1.32838_001"/>
    </source>
</evidence>
<dbReference type="eggNOG" id="KOG1121">
    <property type="taxonomic scope" value="Eukaryota"/>
</dbReference>
<protein>
    <recommendedName>
        <fullName evidence="8">HAT C-terminal dimerisation domain-containing protein</fullName>
    </recommendedName>
</protein>
<sequence length="131" mass="14821">MLEGWEIGRERLHFVIKDNAANMKKAMTDASFSSFGCFLKTLQLIAGVVQLLAICRKLVGHFKHSTVAYQALHEIQEHLSLPPHHLQQDVKTRWNSSLYMVKSVIERKIALAAYAIVKEIPILTPTQIDLA</sequence>
<dbReference type="InterPro" id="IPR052035">
    <property type="entry name" value="ZnF_BED_domain_contain"/>
</dbReference>